<feature type="compositionally biased region" description="Basic residues" evidence="3">
    <location>
        <begin position="1244"/>
        <end position="1260"/>
    </location>
</feature>
<dbReference type="InterPro" id="IPR001394">
    <property type="entry name" value="Peptidase_C19_UCH"/>
</dbReference>
<gene>
    <name evidence="7" type="primary">LOC111351095</name>
</gene>
<dbReference type="Gene3D" id="3.80.10.10">
    <property type="entry name" value="Ribonuclease Inhibitor"/>
    <property type="match status" value="2"/>
</dbReference>
<dbReference type="InterPro" id="IPR028889">
    <property type="entry name" value="USP"/>
</dbReference>
<keyword evidence="6" id="KW-1185">Reference proteome</keyword>
<dbReference type="PANTHER" id="PTHR21646">
    <property type="entry name" value="UBIQUITIN CARBOXYL-TERMINAL HYDROLASE"/>
    <property type="match status" value="1"/>
</dbReference>
<sequence length="1260" mass="147580">MRRKSPAPSSYSESRTDGYLRVQTQEPVTTRHRRSASFAGTHHLQYNMYSQQTNGTESLRNQNQGLCGSESSLSWSSEAEERYETCSSGASDAPDTRSEQKGPVPLGGGDGGGGVRFRSVISDVFDGKLLSSVQCLICNRVSTRVETFQDLSLPIPSREHLAVIRCQQPILNHHVSHATQESWVWWLLSWLRSWFYGPVVSLQDCLAAFFSADELKGDNMYSCSRCNKLRNGVKMSGVVRLPEVLCVHLKRFRHELMFSAKVAARVSFPIHDLNMAPYTHKDCTSKITRYELCAVICHAGTAGGGHYTCVARNGRNWYTFDDHCVTPLPYHHLPHCEAYVLFYRKVNPQMVALRQKAAEILESTSIEPNDIKFYISKQWINKFNTWSEPGPIDNSDFVCVHGGVRPERAPHLHRLAALVPQALWEFLYMQYVLKHLYSSYNHLHRLAALVPQALWEFLYMQYVLKHLYSSYNHLHRLAALVPQALWEFLYMQYVLKHLYSSYNHLHRLAALVPQALWEFLYMQYVLKHLYSSYNHLHRLAALVPQALWEFLYMQYVLKHLYSSYNHLHRLAALVPQALWEFLYMQYVLKHLYSSYNHLHRLAALVPQALWEFLYMQYVLKHLYSSYNHLHRLAALVPQALWEFLYMQYVLKHLYSSYNHLHRLAALVPQALWEFLYMQYVLKHLYSSYNHLHRLAALVPQALWEFLYMQYVLKHLYSSYNHLHRLAALVPQALWEFLYMQYVLKHLYSSYNHLHRLAALVPQALWEFLYMQYVLKHLYSSYNHLHRLAALVPQALWEFLYMQYVLKHLYSSYNHLHRLAALVPQALWEFLYMQYVLKHLYSSYNHLHRLAALVPQALWEFLYMQYVLKHLYSSYNHLHRLAALVPQALWEFLYMQYVLKHLYSSYNHLHRLAALVPQALWEFLYMQYVLKHLYSSYNHLHRLAALVPQALWEFLYMHFGGGPAVSHVHECGVCARWAARLRTRRTRELQAFCDLHASFQEQERPHAIYGISMHWFRQWQAFVRNKTQQPPPPVDNSGIVSKQEVDGTTTLTIKPGSDHAQLSEELWRFFTNIYGGGPEVRLKSPINTGHQVILADKDTKALETRRLSRKYSESDREEYCTKSTSEMNIRDSLHGELQKNQSLQNINRRYKTKANAESDEDVTYRRASFQYKRTETNGNYPESDDDMDVSPPLHNSVYVNTVRLENGLDSSDHDANDNPVPHRNTSDKVTDTDLPNLDSISLKSKPAKSGKVRKMKRRTVK</sequence>
<dbReference type="CTD" id="36580"/>
<dbReference type="AlphaFoldDB" id="A0A9J7DWJ6"/>
<feature type="domain" description="DUSP" evidence="5">
    <location>
        <begin position="344"/>
        <end position="448"/>
    </location>
</feature>
<protein>
    <recommendedName>
        <fullName evidence="2">ubiquitinyl hydrolase 1</fullName>
        <ecNumber evidence="2">3.4.19.12</ecNumber>
    </recommendedName>
</protein>
<dbReference type="PROSITE" id="PS00973">
    <property type="entry name" value="USP_2"/>
    <property type="match status" value="1"/>
</dbReference>
<dbReference type="GO" id="GO:0004843">
    <property type="term" value="F:cysteine-type deubiquitinase activity"/>
    <property type="evidence" value="ECO:0007669"/>
    <property type="project" value="UniProtKB-EC"/>
</dbReference>
<dbReference type="Pfam" id="PF00443">
    <property type="entry name" value="UCH"/>
    <property type="match status" value="1"/>
</dbReference>
<evidence type="ECO:0000256" key="3">
    <source>
        <dbReference type="SAM" id="MobiDB-lite"/>
    </source>
</evidence>
<dbReference type="SUPFAM" id="SSF143791">
    <property type="entry name" value="DUSP-like"/>
    <property type="match status" value="2"/>
</dbReference>
<dbReference type="GeneID" id="111351095"/>
<dbReference type="InterPro" id="IPR038765">
    <property type="entry name" value="Papain-like_cys_pep_sf"/>
</dbReference>
<dbReference type="InterPro" id="IPR006615">
    <property type="entry name" value="Pept_C19_DUSP"/>
</dbReference>
<dbReference type="Pfam" id="PF06337">
    <property type="entry name" value="DUSP"/>
    <property type="match status" value="2"/>
</dbReference>
<dbReference type="PROSITE" id="PS50235">
    <property type="entry name" value="USP_3"/>
    <property type="match status" value="1"/>
</dbReference>
<feature type="compositionally biased region" description="Polar residues" evidence="3">
    <location>
        <begin position="47"/>
        <end position="65"/>
    </location>
</feature>
<feature type="region of interest" description="Disordered" evidence="3">
    <location>
        <begin position="1206"/>
        <end position="1260"/>
    </location>
</feature>
<dbReference type="SUPFAM" id="SSF54001">
    <property type="entry name" value="Cysteine proteinases"/>
    <property type="match status" value="1"/>
</dbReference>
<feature type="domain" description="DUSP" evidence="5">
    <location>
        <begin position="982"/>
        <end position="1085"/>
    </location>
</feature>
<dbReference type="EC" id="3.4.19.12" evidence="2"/>
<dbReference type="GO" id="GO:0016579">
    <property type="term" value="P:protein deubiquitination"/>
    <property type="evidence" value="ECO:0007669"/>
    <property type="project" value="InterPro"/>
</dbReference>
<evidence type="ECO:0000313" key="7">
    <source>
        <dbReference type="RefSeq" id="XP_022818633.1"/>
    </source>
</evidence>
<evidence type="ECO:0000259" key="5">
    <source>
        <dbReference type="PROSITE" id="PS51283"/>
    </source>
</evidence>
<dbReference type="Gene3D" id="3.30.2230.10">
    <property type="entry name" value="DUSP-like"/>
    <property type="match status" value="1"/>
</dbReference>
<dbReference type="PROSITE" id="PS51283">
    <property type="entry name" value="DUSP"/>
    <property type="match status" value="2"/>
</dbReference>
<dbReference type="OrthoDB" id="73004at2759"/>
<evidence type="ECO:0000256" key="2">
    <source>
        <dbReference type="ARBA" id="ARBA00012759"/>
    </source>
</evidence>
<feature type="domain" description="USP" evidence="4">
    <location>
        <begin position="1"/>
        <end position="346"/>
    </location>
</feature>
<feature type="region of interest" description="Disordered" evidence="3">
    <location>
        <begin position="1"/>
        <end position="65"/>
    </location>
</feature>
<evidence type="ECO:0000256" key="1">
    <source>
        <dbReference type="ARBA" id="ARBA00000707"/>
    </source>
</evidence>
<reference evidence="7" key="1">
    <citation type="submission" date="2025-08" db="UniProtKB">
        <authorList>
            <consortium name="RefSeq"/>
        </authorList>
    </citation>
    <scope>IDENTIFICATION</scope>
    <source>
        <strain evidence="7">Ishihara</strain>
        <tissue evidence="7">Whole body</tissue>
    </source>
</reference>
<dbReference type="SUPFAM" id="SSF52058">
    <property type="entry name" value="L domain-like"/>
    <property type="match status" value="1"/>
</dbReference>
<dbReference type="RefSeq" id="XP_022818633.1">
    <property type="nucleotide sequence ID" value="XM_022962865.1"/>
</dbReference>
<comment type="catalytic activity">
    <reaction evidence="1">
        <text>Thiol-dependent hydrolysis of ester, thioester, amide, peptide and isopeptide bonds formed by the C-terminal Gly of ubiquitin (a 76-residue protein attached to proteins as an intracellular targeting signal).</text>
        <dbReference type="EC" id="3.4.19.12"/>
    </reaction>
</comment>
<dbReference type="CDD" id="cd02674">
    <property type="entry name" value="Peptidase_C19R"/>
    <property type="match status" value="1"/>
</dbReference>
<feature type="region of interest" description="Disordered" evidence="3">
    <location>
        <begin position="84"/>
        <end position="111"/>
    </location>
</feature>
<dbReference type="InterPro" id="IPR018200">
    <property type="entry name" value="USP_CS"/>
</dbReference>
<dbReference type="SMART" id="SM00364">
    <property type="entry name" value="LRR_BAC"/>
    <property type="match status" value="17"/>
</dbReference>
<organism evidence="6 7">
    <name type="scientific">Spodoptera litura</name>
    <name type="common">Asian cotton leafworm</name>
    <dbReference type="NCBI Taxonomy" id="69820"/>
    <lineage>
        <taxon>Eukaryota</taxon>
        <taxon>Metazoa</taxon>
        <taxon>Ecdysozoa</taxon>
        <taxon>Arthropoda</taxon>
        <taxon>Hexapoda</taxon>
        <taxon>Insecta</taxon>
        <taxon>Pterygota</taxon>
        <taxon>Neoptera</taxon>
        <taxon>Endopterygota</taxon>
        <taxon>Lepidoptera</taxon>
        <taxon>Glossata</taxon>
        <taxon>Ditrysia</taxon>
        <taxon>Noctuoidea</taxon>
        <taxon>Noctuidae</taxon>
        <taxon>Amphipyrinae</taxon>
        <taxon>Spodoptera</taxon>
    </lineage>
</organism>
<dbReference type="Proteomes" id="UP000301870">
    <property type="component" value="Chromosome 12"/>
</dbReference>
<proteinExistence type="predicted"/>
<accession>A0A9J7DWJ6</accession>
<feature type="region of interest" description="Disordered" evidence="3">
    <location>
        <begin position="1166"/>
        <end position="1193"/>
    </location>
</feature>
<evidence type="ECO:0000259" key="4">
    <source>
        <dbReference type="PROSITE" id="PS50235"/>
    </source>
</evidence>
<dbReference type="Gene3D" id="3.90.70.10">
    <property type="entry name" value="Cysteine proteinases"/>
    <property type="match status" value="1"/>
</dbReference>
<dbReference type="PANTHER" id="PTHR21646:SF86">
    <property type="entry name" value="UBIQUITIN CARBOXYL-TERMINAL HYDROLASE"/>
    <property type="match status" value="1"/>
</dbReference>
<dbReference type="InterPro" id="IPR050185">
    <property type="entry name" value="Ub_carboxyl-term_hydrolase"/>
</dbReference>
<dbReference type="SMART" id="SM00695">
    <property type="entry name" value="DUSP"/>
    <property type="match status" value="2"/>
</dbReference>
<dbReference type="KEGG" id="sliu:111351095"/>
<dbReference type="InterPro" id="IPR035927">
    <property type="entry name" value="DUSP-like_sf"/>
</dbReference>
<dbReference type="InterPro" id="IPR032675">
    <property type="entry name" value="LRR_dom_sf"/>
</dbReference>
<evidence type="ECO:0000313" key="6">
    <source>
        <dbReference type="Proteomes" id="UP000301870"/>
    </source>
</evidence>
<name>A0A9J7DWJ6_SPOLT</name>